<dbReference type="AlphaFoldDB" id="A0A5B7KEN5"/>
<sequence>MLRWEPRHSCRWSGAASPPPPPSPAVCMPVSGCCLGAGDFNASRHHIQHTLRRYRLLLMPRRPSQSGGISNHGNTDLAVAAPMYEYERRHDDDNDAKTGRRAMLRYSRAFDVYFASLV</sequence>
<protein>
    <submittedName>
        <fullName evidence="2">Uncharacterized protein</fullName>
    </submittedName>
</protein>
<evidence type="ECO:0000313" key="2">
    <source>
        <dbReference type="EMBL" id="MPD05326.1"/>
    </source>
</evidence>
<evidence type="ECO:0000256" key="1">
    <source>
        <dbReference type="SAM" id="MobiDB-lite"/>
    </source>
</evidence>
<name>A0A5B7KEN5_PORTR</name>
<feature type="region of interest" description="Disordered" evidence="1">
    <location>
        <begin position="1"/>
        <end position="23"/>
    </location>
</feature>
<keyword evidence="3" id="KW-1185">Reference proteome</keyword>
<evidence type="ECO:0000313" key="3">
    <source>
        <dbReference type="Proteomes" id="UP000324222"/>
    </source>
</evidence>
<organism evidence="2 3">
    <name type="scientific">Portunus trituberculatus</name>
    <name type="common">Swimming crab</name>
    <name type="synonym">Neptunus trituberculatus</name>
    <dbReference type="NCBI Taxonomy" id="210409"/>
    <lineage>
        <taxon>Eukaryota</taxon>
        <taxon>Metazoa</taxon>
        <taxon>Ecdysozoa</taxon>
        <taxon>Arthropoda</taxon>
        <taxon>Crustacea</taxon>
        <taxon>Multicrustacea</taxon>
        <taxon>Malacostraca</taxon>
        <taxon>Eumalacostraca</taxon>
        <taxon>Eucarida</taxon>
        <taxon>Decapoda</taxon>
        <taxon>Pleocyemata</taxon>
        <taxon>Brachyura</taxon>
        <taxon>Eubrachyura</taxon>
        <taxon>Portunoidea</taxon>
        <taxon>Portunidae</taxon>
        <taxon>Portuninae</taxon>
        <taxon>Portunus</taxon>
    </lineage>
</organism>
<accession>A0A5B7KEN5</accession>
<reference evidence="2 3" key="1">
    <citation type="submission" date="2019-05" db="EMBL/GenBank/DDBJ databases">
        <title>Another draft genome of Portunus trituberculatus and its Hox gene families provides insights of decapod evolution.</title>
        <authorList>
            <person name="Jeong J.-H."/>
            <person name="Song I."/>
            <person name="Kim S."/>
            <person name="Choi T."/>
            <person name="Kim D."/>
            <person name="Ryu S."/>
            <person name="Kim W."/>
        </authorList>
    </citation>
    <scope>NUCLEOTIDE SEQUENCE [LARGE SCALE GENOMIC DNA]</scope>
    <source>
        <tissue evidence="2">Muscle</tissue>
    </source>
</reference>
<dbReference type="Proteomes" id="UP000324222">
    <property type="component" value="Unassembled WGS sequence"/>
</dbReference>
<gene>
    <name evidence="2" type="ORF">E2C01_101064</name>
</gene>
<proteinExistence type="predicted"/>
<dbReference type="EMBL" id="VSRR010145467">
    <property type="protein sequence ID" value="MPD05326.1"/>
    <property type="molecule type" value="Genomic_DNA"/>
</dbReference>
<comment type="caution">
    <text evidence="2">The sequence shown here is derived from an EMBL/GenBank/DDBJ whole genome shotgun (WGS) entry which is preliminary data.</text>
</comment>